<dbReference type="Pfam" id="PF03544">
    <property type="entry name" value="TonB_C"/>
    <property type="match status" value="1"/>
</dbReference>
<evidence type="ECO:0000313" key="8">
    <source>
        <dbReference type="Proteomes" id="UP000239735"/>
    </source>
</evidence>
<evidence type="ECO:0000313" key="7">
    <source>
        <dbReference type="EMBL" id="SPE20910.1"/>
    </source>
</evidence>
<dbReference type="GO" id="GO:0016020">
    <property type="term" value="C:membrane"/>
    <property type="evidence" value="ECO:0007669"/>
    <property type="project" value="UniProtKB-SubCell"/>
</dbReference>
<feature type="chain" id="PRO_5014718372" description="TonB C-terminal domain-containing protein" evidence="5">
    <location>
        <begin position="20"/>
        <end position="166"/>
    </location>
</feature>
<accession>A0A2N9LCB1</accession>
<evidence type="ECO:0000259" key="6">
    <source>
        <dbReference type="PROSITE" id="PS52015"/>
    </source>
</evidence>
<evidence type="ECO:0000256" key="5">
    <source>
        <dbReference type="SAM" id="SignalP"/>
    </source>
</evidence>
<dbReference type="InterPro" id="IPR037682">
    <property type="entry name" value="TonB_C"/>
</dbReference>
<dbReference type="EMBL" id="OKRB01000086">
    <property type="protein sequence ID" value="SPE20910.1"/>
    <property type="molecule type" value="Genomic_DNA"/>
</dbReference>
<reference evidence="8" key="1">
    <citation type="submission" date="2018-02" db="EMBL/GenBank/DDBJ databases">
        <authorList>
            <person name="Hausmann B."/>
        </authorList>
    </citation>
    <scope>NUCLEOTIDE SEQUENCE [LARGE SCALE GENOMIC DNA]</scope>
    <source>
        <strain evidence="8">Peat soil MAG SbA5</strain>
    </source>
</reference>
<dbReference type="AlphaFoldDB" id="A0A2N9LCB1"/>
<evidence type="ECO:0000256" key="2">
    <source>
        <dbReference type="ARBA" id="ARBA00022692"/>
    </source>
</evidence>
<keyword evidence="4" id="KW-0472">Membrane</keyword>
<evidence type="ECO:0000256" key="3">
    <source>
        <dbReference type="ARBA" id="ARBA00022989"/>
    </source>
</evidence>
<dbReference type="PROSITE" id="PS52015">
    <property type="entry name" value="TONB_CTD"/>
    <property type="match status" value="1"/>
</dbReference>
<dbReference type="InterPro" id="IPR006260">
    <property type="entry name" value="TonB/TolA_C"/>
</dbReference>
<dbReference type="GO" id="GO:0055085">
    <property type="term" value="P:transmembrane transport"/>
    <property type="evidence" value="ECO:0007669"/>
    <property type="project" value="InterPro"/>
</dbReference>
<dbReference type="Proteomes" id="UP000239735">
    <property type="component" value="Unassembled WGS sequence"/>
</dbReference>
<organism evidence="7 8">
    <name type="scientific">Candidatus Sulfuritelmatomonas gaucii</name>
    <dbReference type="NCBI Taxonomy" id="2043161"/>
    <lineage>
        <taxon>Bacteria</taxon>
        <taxon>Pseudomonadati</taxon>
        <taxon>Acidobacteriota</taxon>
        <taxon>Terriglobia</taxon>
        <taxon>Terriglobales</taxon>
        <taxon>Acidobacteriaceae</taxon>
        <taxon>Candidatus Sulfuritelmatomonas</taxon>
    </lineage>
</organism>
<dbReference type="SUPFAM" id="SSF74653">
    <property type="entry name" value="TolA/TonB C-terminal domain"/>
    <property type="match status" value="1"/>
</dbReference>
<keyword evidence="2" id="KW-0812">Transmembrane</keyword>
<proteinExistence type="predicted"/>
<evidence type="ECO:0000256" key="4">
    <source>
        <dbReference type="ARBA" id="ARBA00023136"/>
    </source>
</evidence>
<keyword evidence="3" id="KW-1133">Transmembrane helix</keyword>
<feature type="signal peptide" evidence="5">
    <location>
        <begin position="1"/>
        <end position="19"/>
    </location>
</feature>
<dbReference type="OrthoDB" id="120873at2"/>
<comment type="subcellular location">
    <subcellularLocation>
        <location evidence="1">Membrane</location>
        <topology evidence="1">Single-pass membrane protein</topology>
    </subcellularLocation>
</comment>
<gene>
    <name evidence="7" type="ORF">SBA5_30115</name>
</gene>
<sequence length="166" mass="17625">MKKLVTCLLSVELLSPALAKGPPPAAVPESTPKIIKLPSASYPPIALAARVSGRVELSIKLGSDGTVESVEVVGGPAMLRSAAIESARQMQFECNGCTPGARQFKLSFSYELIGGYFCDAPDKSYPRVSEASGIVTFTGQPSGTCDPVATRVRAAKCLYLWRCGWR</sequence>
<name>A0A2N9LCB1_9BACT</name>
<evidence type="ECO:0000256" key="1">
    <source>
        <dbReference type="ARBA" id="ARBA00004167"/>
    </source>
</evidence>
<dbReference type="Gene3D" id="3.30.1150.10">
    <property type="match status" value="1"/>
</dbReference>
<dbReference type="NCBIfam" id="TIGR01352">
    <property type="entry name" value="tonB_Cterm"/>
    <property type="match status" value="1"/>
</dbReference>
<keyword evidence="5" id="KW-0732">Signal</keyword>
<protein>
    <recommendedName>
        <fullName evidence="6">TonB C-terminal domain-containing protein</fullName>
    </recommendedName>
</protein>
<feature type="domain" description="TonB C-terminal" evidence="6">
    <location>
        <begin position="27"/>
        <end position="119"/>
    </location>
</feature>